<keyword evidence="1" id="KW-0812">Transmembrane</keyword>
<keyword evidence="1" id="KW-0472">Membrane</keyword>
<evidence type="ECO:0000313" key="3">
    <source>
        <dbReference type="Proteomes" id="UP000237883"/>
    </source>
</evidence>
<accession>A0A2S0L5J7</accession>
<protein>
    <recommendedName>
        <fullName evidence="4">DUF2513 domain-containing protein</fullName>
    </recommendedName>
</protein>
<dbReference type="KEGG" id="mdv:C5Q96_06800"/>
<feature type="transmembrane region" description="Helical" evidence="1">
    <location>
        <begin position="95"/>
        <end position="115"/>
    </location>
</feature>
<keyword evidence="1" id="KW-1133">Transmembrane helix</keyword>
<reference evidence="3" key="1">
    <citation type="submission" date="2018-02" db="EMBL/GenBank/DDBJ databases">
        <authorList>
            <person name="Holder M.E."/>
            <person name="Ajami N.J."/>
            <person name="Petrosino J.F."/>
        </authorList>
    </citation>
    <scope>NUCLEOTIDE SEQUENCE [LARGE SCALE GENOMIC DNA]</scope>
    <source>
        <strain evidence="3">CCUG 47132</strain>
    </source>
</reference>
<dbReference type="EMBL" id="CP027228">
    <property type="protein sequence ID" value="AVM48570.1"/>
    <property type="molecule type" value="Genomic_DNA"/>
</dbReference>
<dbReference type="AlphaFoldDB" id="A0A2S0L5J7"/>
<evidence type="ECO:0008006" key="4">
    <source>
        <dbReference type="Google" id="ProtNLM"/>
    </source>
</evidence>
<dbReference type="Proteomes" id="UP000237883">
    <property type="component" value="Chromosome"/>
</dbReference>
<sequence>MIRIDRKLSKTILKISDSYDSEFFYDIDESEILFEDKRYSVPIDKSEIKASLDRLINAGYLIPSVNSWCTVGFSISPELKHAKAFWFDRVTKRFISGFISGVLTSVSVALLVKFIEKYFL</sequence>
<keyword evidence="3" id="KW-1185">Reference proteome</keyword>
<name>A0A2S0L5J7_9FIRM</name>
<gene>
    <name evidence="2" type="ORF">C5Q96_06800</name>
</gene>
<dbReference type="RefSeq" id="WP_106057625.1">
    <property type="nucleotide sequence ID" value="NZ_CP027228.1"/>
</dbReference>
<evidence type="ECO:0000313" key="2">
    <source>
        <dbReference type="EMBL" id="AVM48570.1"/>
    </source>
</evidence>
<proteinExistence type="predicted"/>
<evidence type="ECO:0000256" key="1">
    <source>
        <dbReference type="SAM" id="Phobius"/>
    </source>
</evidence>
<dbReference type="GeneID" id="78391970"/>
<organism evidence="2 3">
    <name type="scientific">Mogibacterium diversum</name>
    <dbReference type="NCBI Taxonomy" id="114527"/>
    <lineage>
        <taxon>Bacteria</taxon>
        <taxon>Bacillati</taxon>
        <taxon>Bacillota</taxon>
        <taxon>Clostridia</taxon>
        <taxon>Peptostreptococcales</taxon>
        <taxon>Anaerovoracaceae</taxon>
        <taxon>Mogibacterium</taxon>
    </lineage>
</organism>